<dbReference type="RefSeq" id="NP_586295.1">
    <property type="nucleotide sequence ID" value="NM_001042128.1"/>
</dbReference>
<dbReference type="OrthoDB" id="2195370at2759"/>
<dbReference type="Proteomes" id="UP000000819">
    <property type="component" value="Chromosome X"/>
</dbReference>
<dbReference type="KEGG" id="ecu:ECU10_1780"/>
<sequence length="423" mass="49669">MPDLASKISRFSSFDLESYLNNSFQRYEESILENERHTISKIEHEIDTELLRTFLLNSDSLLNILNGYEESYRMVSNIVDLSKELVRCRMNTSEEEEVFVDKELVKKFRLILDGFGGEAAVFATDGRYLVHFDILKEKSGRKCILVLANDILLIGSVHEGVKKYRLLNAYSYSIVRMQVRDGLLEIRVDPTIYTFEKNKESVEHILRIYQELTYNYEEKTDDSVRKPAIDKELVDYLVFTEQYEHIEPSKLFLSSKATFHDKTEMVRYLSTISKTGGDVSSCIFPFLEERFKKGLTRINKIQPLGDFIRDVFKYFNEFLDEQNKLIKELEEVCHVKGSGAVLLVEKQLTRCIEALESRVFNKRYDVRHTDSVLELIKQNLKFSKYDFSYLMEHFLKKRSEYKKKCLDNAMRDIEEVIGNMMAN</sequence>
<dbReference type="HOGENOM" id="CLU_042822_0_0_1"/>
<dbReference type="GeneID" id="859946"/>
<reference evidence="1 2" key="1">
    <citation type="journal article" date="2001" name="Nature">
        <title>Genome sequence and gene compaction of the eukaryote parasite Encephalitozoon cuniculi.</title>
        <authorList>
            <person name="Katinka M.D."/>
            <person name="Duprat S."/>
            <person name="Cornillot E."/>
            <person name="Metenier G."/>
            <person name="Thomarat F."/>
            <person name="Prensier G."/>
            <person name="Barbe V."/>
            <person name="Peyretaillade E."/>
            <person name="Brottier P."/>
            <person name="Wincker P."/>
            <person name="Delbac F."/>
            <person name="El Alaoui H."/>
            <person name="Peyret P."/>
            <person name="Saurin W."/>
            <person name="Gouy M."/>
            <person name="Weissenbach J."/>
            <person name="Vivares C.P."/>
        </authorList>
    </citation>
    <scope>NUCLEOTIDE SEQUENCE [LARGE SCALE GENOMIC DNA]</scope>
    <source>
        <strain evidence="1 2">GB-M1</strain>
    </source>
</reference>
<accession>Q8SU98</accession>
<evidence type="ECO:0000313" key="1">
    <source>
        <dbReference type="EMBL" id="CAD25899.1"/>
    </source>
</evidence>
<dbReference type="OMA" id="FICKEFE"/>
<dbReference type="AlphaFoldDB" id="Q8SU98"/>
<dbReference type="InParanoid" id="Q8SU98"/>
<protein>
    <submittedName>
        <fullName evidence="1">Uncharacterized protein</fullName>
    </submittedName>
</protein>
<evidence type="ECO:0000313" key="2">
    <source>
        <dbReference type="Proteomes" id="UP000000819"/>
    </source>
</evidence>
<dbReference type="VEuPathDB" id="MicrosporidiaDB:ECU10_1780"/>
<keyword evidence="2" id="KW-1185">Reference proteome</keyword>
<proteinExistence type="predicted"/>
<dbReference type="EMBL" id="AL590449">
    <property type="protein sequence ID" value="CAD25899.1"/>
    <property type="molecule type" value="Genomic_DNA"/>
</dbReference>
<reference evidence="1 2" key="2">
    <citation type="journal article" date="2009" name="BMC Genomics">
        <title>Identification of transcriptional signals in Encephalitozoon cuniculi widespread among Microsporidia phylum: support for accurate structural genome annotation.</title>
        <authorList>
            <person name="Peyretaillade E."/>
            <person name="Goncalves O."/>
            <person name="Terrat S."/>
            <person name="Dugat-Bony E."/>
            <person name="Wincker P."/>
            <person name="Cornman R.S."/>
            <person name="Evans J.D."/>
            <person name="Delbac F."/>
            <person name="Peyret P."/>
        </authorList>
    </citation>
    <scope>NUCLEOTIDE SEQUENCE [LARGE SCALE GENOMIC DNA]</scope>
    <source>
        <strain evidence="1 2">GB-M1</strain>
    </source>
</reference>
<gene>
    <name evidence="1" type="ordered locus">ECU10_1780</name>
</gene>
<organism evidence="1 2">
    <name type="scientific">Encephalitozoon cuniculi (strain GB-M1)</name>
    <name type="common">Microsporidian parasite</name>
    <dbReference type="NCBI Taxonomy" id="284813"/>
    <lineage>
        <taxon>Eukaryota</taxon>
        <taxon>Fungi</taxon>
        <taxon>Fungi incertae sedis</taxon>
        <taxon>Microsporidia</taxon>
        <taxon>Unikaryonidae</taxon>
        <taxon>Encephalitozoon</taxon>
    </lineage>
</organism>
<name>Q8SU98_ENCCU</name>